<evidence type="ECO:0000313" key="7">
    <source>
        <dbReference type="EMBL" id="REG91467.1"/>
    </source>
</evidence>
<dbReference type="CDD" id="cd03747">
    <property type="entry name" value="Ntn_PGA_like"/>
    <property type="match status" value="1"/>
</dbReference>
<dbReference type="Gene3D" id="1.10.439.10">
    <property type="entry name" value="Penicillin Amidohydrolase, domain 1"/>
    <property type="match status" value="1"/>
</dbReference>
<proteinExistence type="inferred from homology"/>
<keyword evidence="3" id="KW-0865">Zymogen</keyword>
<keyword evidence="2" id="KW-0378">Hydrolase</keyword>
<dbReference type="InterPro" id="IPR029055">
    <property type="entry name" value="Ntn_hydrolases_N"/>
</dbReference>
<dbReference type="Gene3D" id="1.10.1400.10">
    <property type="match status" value="1"/>
</dbReference>
<evidence type="ECO:0000256" key="3">
    <source>
        <dbReference type="ARBA" id="ARBA00023145"/>
    </source>
</evidence>
<comment type="caution">
    <text evidence="7">The sequence shown here is derived from an EMBL/GenBank/DDBJ whole genome shotgun (WGS) entry which is preliminary data.</text>
</comment>
<dbReference type="Gene3D" id="3.60.20.10">
    <property type="entry name" value="Glutamine Phosphoribosylpyrophosphate, subunit 1, domain 1"/>
    <property type="match status" value="1"/>
</dbReference>
<evidence type="ECO:0000256" key="1">
    <source>
        <dbReference type="ARBA" id="ARBA00006586"/>
    </source>
</evidence>
<keyword evidence="5" id="KW-0106">Calcium</keyword>
<feature type="coiled-coil region" evidence="6">
    <location>
        <begin position="43"/>
        <end position="70"/>
    </location>
</feature>
<dbReference type="GO" id="GO:0046872">
    <property type="term" value="F:metal ion binding"/>
    <property type="evidence" value="ECO:0007669"/>
    <property type="project" value="UniProtKB-KW"/>
</dbReference>
<comment type="cofactor">
    <cofactor evidence="5">
        <name>Ca(2+)</name>
        <dbReference type="ChEBI" id="CHEBI:29108"/>
    </cofactor>
    <text evidence="5">Binds 1 Ca(2+) ion per dimer.</text>
</comment>
<feature type="active site" description="Nucleophile" evidence="4">
    <location>
        <position position="277"/>
    </location>
</feature>
<dbReference type="OrthoDB" id="9759796at2"/>
<dbReference type="InterPro" id="IPR014395">
    <property type="entry name" value="Pen/GL7ACA/AHL_acylase"/>
</dbReference>
<dbReference type="Proteomes" id="UP000256405">
    <property type="component" value="Unassembled WGS sequence"/>
</dbReference>
<organism evidence="7 8">
    <name type="scientific">Algoriphagus antarcticus</name>
    <dbReference type="NCBI Taxonomy" id="238540"/>
    <lineage>
        <taxon>Bacteria</taxon>
        <taxon>Pseudomonadati</taxon>
        <taxon>Bacteroidota</taxon>
        <taxon>Cytophagia</taxon>
        <taxon>Cytophagales</taxon>
        <taxon>Cyclobacteriaceae</taxon>
        <taxon>Algoriphagus</taxon>
    </lineage>
</organism>
<dbReference type="GO" id="GO:0016811">
    <property type="term" value="F:hydrolase activity, acting on carbon-nitrogen (but not peptide) bonds, in linear amides"/>
    <property type="evidence" value="ECO:0007669"/>
    <property type="project" value="InterPro"/>
</dbReference>
<keyword evidence="5" id="KW-0479">Metal-binding</keyword>
<dbReference type="PANTHER" id="PTHR34218">
    <property type="entry name" value="PEPTIDASE S45 PENICILLIN AMIDASE"/>
    <property type="match status" value="1"/>
</dbReference>
<protein>
    <submittedName>
        <fullName evidence="7">Penicillin amidase</fullName>
    </submittedName>
</protein>
<dbReference type="AlphaFoldDB" id="A0A3E0DZF7"/>
<evidence type="ECO:0000256" key="4">
    <source>
        <dbReference type="PIRSR" id="PIRSR001227-1"/>
    </source>
</evidence>
<dbReference type="SUPFAM" id="SSF56235">
    <property type="entry name" value="N-terminal nucleophile aminohydrolases (Ntn hydrolases)"/>
    <property type="match status" value="1"/>
</dbReference>
<reference evidence="7 8" key="1">
    <citation type="submission" date="2018-08" db="EMBL/GenBank/DDBJ databases">
        <title>Genomic Encyclopedia of Archaeal and Bacterial Type Strains, Phase II (KMG-II): from individual species to whole genera.</title>
        <authorList>
            <person name="Goeker M."/>
        </authorList>
    </citation>
    <scope>NUCLEOTIDE SEQUENCE [LARGE SCALE GENOMIC DNA]</scope>
    <source>
        <strain evidence="7 8">DSM 15986</strain>
    </source>
</reference>
<accession>A0A3E0DZF7</accession>
<dbReference type="InterPro" id="IPR002692">
    <property type="entry name" value="S45"/>
</dbReference>
<dbReference type="RefSeq" id="WP_086540644.1">
    <property type="nucleotide sequence ID" value="NZ_MSSW01000010.1"/>
</dbReference>
<keyword evidence="8" id="KW-1185">Reference proteome</keyword>
<dbReference type="GO" id="GO:0017000">
    <property type="term" value="P:antibiotic biosynthetic process"/>
    <property type="evidence" value="ECO:0007669"/>
    <property type="project" value="InterPro"/>
</dbReference>
<feature type="binding site" evidence="5">
    <location>
        <position position="352"/>
    </location>
    <ligand>
        <name>Ca(2+)</name>
        <dbReference type="ChEBI" id="CHEBI:29108"/>
    </ligand>
</feature>
<feature type="binding site" evidence="5">
    <location>
        <position position="349"/>
    </location>
    <ligand>
        <name>Ca(2+)</name>
        <dbReference type="ChEBI" id="CHEBI:29108"/>
    </ligand>
</feature>
<dbReference type="InterPro" id="IPR043146">
    <property type="entry name" value="Penicillin_amidase_N_B-knob"/>
</dbReference>
<evidence type="ECO:0000313" key="8">
    <source>
        <dbReference type="Proteomes" id="UP000256405"/>
    </source>
</evidence>
<dbReference type="PIRSF" id="PIRSF001227">
    <property type="entry name" value="Pen_acylase"/>
    <property type="match status" value="1"/>
</dbReference>
<dbReference type="PANTHER" id="PTHR34218:SF4">
    <property type="entry name" value="ACYL-HOMOSERINE LACTONE ACYLASE QUIP"/>
    <property type="match status" value="1"/>
</dbReference>
<dbReference type="EMBL" id="QUNF01000004">
    <property type="protein sequence ID" value="REG91467.1"/>
    <property type="molecule type" value="Genomic_DNA"/>
</dbReference>
<comment type="similarity">
    <text evidence="1">Belongs to the peptidase S45 family.</text>
</comment>
<evidence type="ECO:0000256" key="5">
    <source>
        <dbReference type="PIRSR" id="PIRSR001227-2"/>
    </source>
</evidence>
<keyword evidence="6" id="KW-0175">Coiled coil</keyword>
<dbReference type="Gene3D" id="2.30.120.10">
    <property type="match status" value="1"/>
</dbReference>
<name>A0A3E0DZF7_9BACT</name>
<sequence>MKYVGFLVVLALTIALAVAVSRPFGAIPPLAPLLDPNHGFWQNAISEDELAEDELELKNLSSEVKVVYDENLIPHVFASNAADLYRAQGYITAKHRLWQMEFQTMAAGGRISEIVGPLALDLDRMTRRKGLAYGAEKGMKFIQENDPDSYLLLEAYADGVNQYIDQMSDARLPVEYKILNYRPEHWSAYKSILLLKYMTDMLVGDRDLEYSNLRKILGDVMLDKLYPEYPSGVEPIIEPGHKWNFNPLSVTQPDSIPYPNDQLVIDPLPQPEEGTGSNNWAVSGSKTKSGNPILANDPHLSLNLPSLWFSMQLTTPEHSVKGATLPGALGVISGFNENIAWGVTNATRDTRDWYKITFQDKTRKAYRFGEKWEQTTFRVEEIKVKGEDVFLDTVVYTHYGPVVYDKTFNSKRQDINFALKWNVHEGSNEQKTFLLLNSAKNYEDYNIALDNYTAPAQNFVFASNSGDIAMRIQGKFPLKWKGQGKFFMDGADPRMEWQGYIPNEQNASTLNPSRGFVSSANQHPTDSTYPYYVFDNSFEFYRNRRLNSQLSEMSEITIEDMQGLQFDDYYLHAAEALPIMLELLSSEAESGAEAKKYLSLLKEWDFYADPNQKAPTLFYIWWRKTYGQIWKELSENVAPIVLPSYYQTVLFMKNEPSDPVFDLKNTSEMETAASHVKQGFEEMLADMKKWEADEGDFSWANYKKTTIQHLVPQFKSFSVENVYTGGGSGILNATSSRHGASWRMVVELGPEIKAFGIYPGGQSGNPGSKYYSNFIQKWANGEYLNFDLRTSDQAEGVLFQTILN</sequence>
<gene>
    <name evidence="7" type="ORF">C8N25_10481</name>
</gene>
<evidence type="ECO:0000256" key="6">
    <source>
        <dbReference type="SAM" id="Coils"/>
    </source>
</evidence>
<evidence type="ECO:0000256" key="2">
    <source>
        <dbReference type="ARBA" id="ARBA00022801"/>
    </source>
</evidence>
<dbReference type="Pfam" id="PF01804">
    <property type="entry name" value="Penicil_amidase"/>
    <property type="match status" value="1"/>
</dbReference>
<dbReference type="InterPro" id="IPR043147">
    <property type="entry name" value="Penicillin_amidase_A-knob"/>
</dbReference>
<dbReference type="InterPro" id="IPR023343">
    <property type="entry name" value="Penicillin_amidase_dom1"/>
</dbReference>